<evidence type="ECO:0000313" key="3">
    <source>
        <dbReference type="Proteomes" id="UP000789405"/>
    </source>
</evidence>
<feature type="region of interest" description="Disordered" evidence="1">
    <location>
        <begin position="39"/>
        <end position="58"/>
    </location>
</feature>
<dbReference type="AlphaFoldDB" id="A0A9N9IHS4"/>
<sequence>MEITIDKNLEISDIENYQYQDNYSDKNNQYDVKYDNENYQYNNENNQYNNEYDDQLEE</sequence>
<dbReference type="Proteomes" id="UP000789405">
    <property type="component" value="Unassembled WGS sequence"/>
</dbReference>
<protein>
    <submittedName>
        <fullName evidence="2">10610_t:CDS:1</fullName>
    </submittedName>
</protein>
<accession>A0A9N9IHS4</accession>
<evidence type="ECO:0000256" key="1">
    <source>
        <dbReference type="SAM" id="MobiDB-lite"/>
    </source>
</evidence>
<organism evidence="2 3">
    <name type="scientific">Dentiscutata erythropus</name>
    <dbReference type="NCBI Taxonomy" id="1348616"/>
    <lineage>
        <taxon>Eukaryota</taxon>
        <taxon>Fungi</taxon>
        <taxon>Fungi incertae sedis</taxon>
        <taxon>Mucoromycota</taxon>
        <taxon>Glomeromycotina</taxon>
        <taxon>Glomeromycetes</taxon>
        <taxon>Diversisporales</taxon>
        <taxon>Gigasporaceae</taxon>
        <taxon>Dentiscutata</taxon>
    </lineage>
</organism>
<dbReference type="EMBL" id="CAJVPY010012429">
    <property type="protein sequence ID" value="CAG8734067.1"/>
    <property type="molecule type" value="Genomic_DNA"/>
</dbReference>
<evidence type="ECO:0000313" key="2">
    <source>
        <dbReference type="EMBL" id="CAG8734067.1"/>
    </source>
</evidence>
<comment type="caution">
    <text evidence="2">The sequence shown here is derived from an EMBL/GenBank/DDBJ whole genome shotgun (WGS) entry which is preliminary data.</text>
</comment>
<reference evidence="2" key="1">
    <citation type="submission" date="2021-06" db="EMBL/GenBank/DDBJ databases">
        <authorList>
            <person name="Kallberg Y."/>
            <person name="Tangrot J."/>
            <person name="Rosling A."/>
        </authorList>
    </citation>
    <scope>NUCLEOTIDE SEQUENCE</scope>
    <source>
        <strain evidence="2">MA453B</strain>
    </source>
</reference>
<gene>
    <name evidence="2" type="ORF">DERYTH_LOCUS15388</name>
</gene>
<name>A0A9N9IHS4_9GLOM</name>
<proteinExistence type="predicted"/>
<feature type="non-terminal residue" evidence="2">
    <location>
        <position position="58"/>
    </location>
</feature>
<keyword evidence="3" id="KW-1185">Reference proteome</keyword>
<feature type="compositionally biased region" description="Low complexity" evidence="1">
    <location>
        <begin position="39"/>
        <end position="50"/>
    </location>
</feature>